<dbReference type="InterPro" id="IPR002192">
    <property type="entry name" value="PPDK_AMP/ATP-bd"/>
</dbReference>
<dbReference type="Gene3D" id="3.30.1490.20">
    <property type="entry name" value="ATP-grasp fold, A domain"/>
    <property type="match status" value="2"/>
</dbReference>
<evidence type="ECO:0000259" key="1">
    <source>
        <dbReference type="Pfam" id="PF00391"/>
    </source>
</evidence>
<dbReference type="Pfam" id="PF01326">
    <property type="entry name" value="PPDK_N"/>
    <property type="match status" value="1"/>
</dbReference>
<dbReference type="Gene3D" id="3.50.30.10">
    <property type="entry name" value="Phosphohistidine domain"/>
    <property type="match status" value="1"/>
</dbReference>
<gene>
    <name evidence="3" type="ORF">UFOPK3674_01037</name>
</gene>
<sequence length="600" mass="61217">MSVTGPGAHASVGAGAVPRVIALTALTADEPQVLGNKGAGIVRMLGLGIPVPPAFALPIDECRRYRAAGGELEDETWDEVLRALAQIEQETGRRLGDPEAPLLVSVRSGAAVSMPGMMDTVLNLGINDAVEAGLAALSGDTDFARSTHARFCHGFGQIVLGADVDEPGPASTADELRALVLEDTGREVPTGPLEQLRAAIHAVFESWTSRRAKAYRRHWGISDDGGTAVIVQSMVFGNLGGDSGTGVYFTRNPLSGDPEPYGEWLPGGQGEDVVSGVHDCLPLSALATSHPDAHAELLRLGVLLERENGDVQDIEYTIEQGRLFLLQTRSAKRSPIAALRIAGDLVAEGLIDHARAVARVDVDQIATMLAPRLADGAAAGAQILAQGVAACPGVAAGRVVLDSQAACDDPGATVLVRPTTSPEDVSGMIAAAAIVTHHGGATSHAAVVSRALGRPSVVGIGDQPNDAWVGRDVTVDGSAGTIYAGILPTVRVEPGEVPGLSELLSWAAAIAPVNVVERAEGALDLDGAGIDAESASGMEDLAAAMRGATAVTGSVVVTEAGARAVIAAGIPTVVPPAGQREGTLLRLAQAAIVAAQDAAG</sequence>
<protein>
    <submittedName>
        <fullName evidence="3">Unannotated protein</fullName>
    </submittedName>
</protein>
<reference evidence="3" key="1">
    <citation type="submission" date="2020-05" db="EMBL/GenBank/DDBJ databases">
        <authorList>
            <person name="Chiriac C."/>
            <person name="Salcher M."/>
            <person name="Ghai R."/>
            <person name="Kavagutti S V."/>
        </authorList>
    </citation>
    <scope>NUCLEOTIDE SEQUENCE</scope>
</reference>
<dbReference type="InterPro" id="IPR013815">
    <property type="entry name" value="ATP_grasp_subdomain_1"/>
</dbReference>
<evidence type="ECO:0000259" key="2">
    <source>
        <dbReference type="Pfam" id="PF01326"/>
    </source>
</evidence>
<dbReference type="GO" id="GO:0005524">
    <property type="term" value="F:ATP binding"/>
    <property type="evidence" value="ECO:0007669"/>
    <property type="project" value="InterPro"/>
</dbReference>
<dbReference type="Gene3D" id="3.30.470.20">
    <property type="entry name" value="ATP-grasp fold, B domain"/>
    <property type="match status" value="1"/>
</dbReference>
<dbReference type="PANTHER" id="PTHR22931">
    <property type="entry name" value="PHOSPHOENOLPYRUVATE DIKINASE-RELATED"/>
    <property type="match status" value="1"/>
</dbReference>
<feature type="domain" description="Pyruvate phosphate dikinase AMP/ATP-binding" evidence="2">
    <location>
        <begin position="78"/>
        <end position="277"/>
    </location>
</feature>
<dbReference type="InterPro" id="IPR008279">
    <property type="entry name" value="PEP-util_enz_mobile_dom"/>
</dbReference>
<dbReference type="PROSITE" id="PS00370">
    <property type="entry name" value="PEP_ENZYMES_PHOS_SITE"/>
    <property type="match status" value="1"/>
</dbReference>
<dbReference type="GO" id="GO:0050242">
    <property type="term" value="F:pyruvate, phosphate dikinase activity"/>
    <property type="evidence" value="ECO:0007669"/>
    <property type="project" value="InterPro"/>
</dbReference>
<dbReference type="Pfam" id="PF00391">
    <property type="entry name" value="PEP-utilizers"/>
    <property type="match status" value="1"/>
</dbReference>
<dbReference type="Gene3D" id="1.10.189.10">
    <property type="entry name" value="Pyruvate Phosphate Dikinase, domain 2"/>
    <property type="match status" value="1"/>
</dbReference>
<dbReference type="PANTHER" id="PTHR22931:SF9">
    <property type="entry name" value="PYRUVATE, PHOSPHATE DIKINASE 1, CHLOROPLASTIC"/>
    <property type="match status" value="1"/>
</dbReference>
<accession>A0A6J7IDT2</accession>
<dbReference type="EMBL" id="CAFBMX010000004">
    <property type="protein sequence ID" value="CAB4928965.1"/>
    <property type="molecule type" value="Genomic_DNA"/>
</dbReference>
<evidence type="ECO:0000313" key="3">
    <source>
        <dbReference type="EMBL" id="CAB4928965.1"/>
    </source>
</evidence>
<dbReference type="GO" id="GO:0016301">
    <property type="term" value="F:kinase activity"/>
    <property type="evidence" value="ECO:0007669"/>
    <property type="project" value="InterPro"/>
</dbReference>
<name>A0A6J7IDT2_9ZZZZ</name>
<dbReference type="InterPro" id="IPR036637">
    <property type="entry name" value="Phosphohistidine_dom_sf"/>
</dbReference>
<dbReference type="SUPFAM" id="SSF56059">
    <property type="entry name" value="Glutathione synthetase ATP-binding domain-like"/>
    <property type="match status" value="1"/>
</dbReference>
<dbReference type="InterPro" id="IPR018274">
    <property type="entry name" value="PEP_util_AS"/>
</dbReference>
<proteinExistence type="predicted"/>
<dbReference type="AlphaFoldDB" id="A0A6J7IDT2"/>
<dbReference type="SUPFAM" id="SSF52009">
    <property type="entry name" value="Phosphohistidine domain"/>
    <property type="match status" value="1"/>
</dbReference>
<dbReference type="InterPro" id="IPR010121">
    <property type="entry name" value="Pyruvate_phosphate_dikinase"/>
</dbReference>
<organism evidence="3">
    <name type="scientific">freshwater metagenome</name>
    <dbReference type="NCBI Taxonomy" id="449393"/>
    <lineage>
        <taxon>unclassified sequences</taxon>
        <taxon>metagenomes</taxon>
        <taxon>ecological metagenomes</taxon>
    </lineage>
</organism>
<feature type="domain" description="PEP-utilising enzyme mobile" evidence="1">
    <location>
        <begin position="413"/>
        <end position="480"/>
    </location>
</feature>
<dbReference type="NCBIfam" id="NF004531">
    <property type="entry name" value="PRK05878.1"/>
    <property type="match status" value="1"/>
</dbReference>